<evidence type="ECO:0000313" key="3">
    <source>
        <dbReference type="Proteomes" id="UP001158576"/>
    </source>
</evidence>
<dbReference type="EMBL" id="OU015566">
    <property type="protein sequence ID" value="CAG5105087.1"/>
    <property type="molecule type" value="Genomic_DNA"/>
</dbReference>
<name>A0ABN7SVD8_OIKDI</name>
<gene>
    <name evidence="2" type="ORF">OKIOD_LOCUS10586</name>
</gene>
<evidence type="ECO:0000313" key="2">
    <source>
        <dbReference type="EMBL" id="CAG5105087.1"/>
    </source>
</evidence>
<feature type="region of interest" description="Disordered" evidence="1">
    <location>
        <begin position="21"/>
        <end position="49"/>
    </location>
</feature>
<protein>
    <submittedName>
        <fullName evidence="2">Oidioi.mRNA.OKI2018_I69.chr1.g1821.t1.cds</fullName>
    </submittedName>
</protein>
<reference evidence="2 3" key="1">
    <citation type="submission" date="2021-04" db="EMBL/GenBank/DDBJ databases">
        <authorList>
            <person name="Bliznina A."/>
        </authorList>
    </citation>
    <scope>NUCLEOTIDE SEQUENCE [LARGE SCALE GENOMIC DNA]</scope>
</reference>
<sequence length="162" mass="18786">MAPREALPNRISDLKAFFESEGWSTDDDGRSDTESEYSVWSHSDNETDQDQVEIEKENIQPPIDTNAPMNPFTIIQDAKRYFTENAIFAIVNHLGNVRVYGKYRNKNETPFTIFINKSSGKLVFYYPDSNSSHTKRNGDWTLKDIPLDELQRLGPCERRFSR</sequence>
<evidence type="ECO:0000256" key="1">
    <source>
        <dbReference type="SAM" id="MobiDB-lite"/>
    </source>
</evidence>
<dbReference type="Proteomes" id="UP001158576">
    <property type="component" value="Chromosome 1"/>
</dbReference>
<organism evidence="2 3">
    <name type="scientific">Oikopleura dioica</name>
    <name type="common">Tunicate</name>
    <dbReference type="NCBI Taxonomy" id="34765"/>
    <lineage>
        <taxon>Eukaryota</taxon>
        <taxon>Metazoa</taxon>
        <taxon>Chordata</taxon>
        <taxon>Tunicata</taxon>
        <taxon>Appendicularia</taxon>
        <taxon>Copelata</taxon>
        <taxon>Oikopleuridae</taxon>
        <taxon>Oikopleura</taxon>
    </lineage>
</organism>
<keyword evidence="3" id="KW-1185">Reference proteome</keyword>
<proteinExistence type="predicted"/>
<accession>A0ABN7SVD8</accession>